<evidence type="ECO:0000259" key="7">
    <source>
        <dbReference type="Pfam" id="PF02769"/>
    </source>
</evidence>
<dbReference type="Gene3D" id="3.50.50.100">
    <property type="match status" value="1"/>
</dbReference>
<evidence type="ECO:0000256" key="4">
    <source>
        <dbReference type="ARBA" id="ARBA00022840"/>
    </source>
</evidence>
<keyword evidence="4" id="KW-0067">ATP-binding</keyword>
<dbReference type="SUPFAM" id="SSF55326">
    <property type="entry name" value="PurM N-terminal domain-like"/>
    <property type="match status" value="1"/>
</dbReference>
<dbReference type="InterPro" id="IPR036188">
    <property type="entry name" value="FAD/NAD-bd_sf"/>
</dbReference>
<dbReference type="Gene3D" id="3.30.1330.10">
    <property type="entry name" value="PurM-like, N-terminal domain"/>
    <property type="match status" value="1"/>
</dbReference>
<evidence type="ECO:0000256" key="2">
    <source>
        <dbReference type="ARBA" id="ARBA00022741"/>
    </source>
</evidence>
<evidence type="ECO:0000313" key="9">
    <source>
        <dbReference type="EMBL" id="MBA6413871.1"/>
    </source>
</evidence>
<feature type="domain" description="PurM-like N-terminal" evidence="6">
    <location>
        <begin position="442"/>
        <end position="536"/>
    </location>
</feature>
<feature type="domain" description="FAD/NAD(P)-binding" evidence="8">
    <location>
        <begin position="10"/>
        <end position="308"/>
    </location>
</feature>
<dbReference type="PANTHER" id="PTHR10256:SF0">
    <property type="entry name" value="INACTIVE SELENIDE, WATER DIKINASE-LIKE PROTEIN-RELATED"/>
    <property type="match status" value="1"/>
</dbReference>
<dbReference type="Pfam" id="PF00586">
    <property type="entry name" value="AIRS"/>
    <property type="match status" value="1"/>
</dbReference>
<dbReference type="PANTHER" id="PTHR10256">
    <property type="entry name" value="SELENIDE, WATER DIKINASE"/>
    <property type="match status" value="1"/>
</dbReference>
<dbReference type="InterPro" id="IPR016188">
    <property type="entry name" value="PurM-like_N"/>
</dbReference>
<dbReference type="CDD" id="cd02195">
    <property type="entry name" value="SelD"/>
    <property type="match status" value="1"/>
</dbReference>
<dbReference type="Proteomes" id="UP000539350">
    <property type="component" value="Unassembled WGS sequence"/>
</dbReference>
<keyword evidence="3 9" id="KW-0418">Kinase</keyword>
<feature type="domain" description="PurM-like C-terminal" evidence="7">
    <location>
        <begin position="558"/>
        <end position="725"/>
    </location>
</feature>
<dbReference type="Pfam" id="PF07992">
    <property type="entry name" value="Pyr_redox_2"/>
    <property type="match status" value="1"/>
</dbReference>
<keyword evidence="2" id="KW-0547">Nucleotide-binding</keyword>
<dbReference type="InterPro" id="IPR036676">
    <property type="entry name" value="PurM-like_C_sf"/>
</dbReference>
<evidence type="ECO:0000259" key="8">
    <source>
        <dbReference type="Pfam" id="PF07992"/>
    </source>
</evidence>
<dbReference type="GO" id="GO:0004756">
    <property type="term" value="F:selenide, water dikinase activity"/>
    <property type="evidence" value="ECO:0007669"/>
    <property type="project" value="UniProtKB-EC"/>
</dbReference>
<dbReference type="GO" id="GO:0005737">
    <property type="term" value="C:cytoplasm"/>
    <property type="evidence" value="ECO:0007669"/>
    <property type="project" value="TreeGrafter"/>
</dbReference>
<dbReference type="SUPFAM" id="SSF56042">
    <property type="entry name" value="PurM C-terminal domain-like"/>
    <property type="match status" value="1"/>
</dbReference>
<dbReference type="GO" id="GO:0005524">
    <property type="term" value="F:ATP binding"/>
    <property type="evidence" value="ECO:0007669"/>
    <property type="project" value="UniProtKB-KW"/>
</dbReference>
<evidence type="ECO:0000256" key="3">
    <source>
        <dbReference type="ARBA" id="ARBA00022777"/>
    </source>
</evidence>
<dbReference type="Gene3D" id="3.90.650.10">
    <property type="entry name" value="PurM-like C-terminal domain"/>
    <property type="match status" value="1"/>
</dbReference>
<evidence type="ECO:0000259" key="6">
    <source>
        <dbReference type="Pfam" id="PF00586"/>
    </source>
</evidence>
<keyword evidence="10" id="KW-1185">Reference proteome</keyword>
<name>A0A7W2YJS0_9GAMM</name>
<dbReference type="SUPFAM" id="SSF51905">
    <property type="entry name" value="FAD/NAD(P)-binding domain"/>
    <property type="match status" value="2"/>
</dbReference>
<dbReference type="GO" id="GO:0016491">
    <property type="term" value="F:oxidoreductase activity"/>
    <property type="evidence" value="ECO:0007669"/>
    <property type="project" value="InterPro"/>
</dbReference>
<dbReference type="InterPro" id="IPR017584">
    <property type="entry name" value="Pyridine_nucleo_diS_OxRdtase_N"/>
</dbReference>
<dbReference type="GO" id="GO:0016260">
    <property type="term" value="P:selenocysteine biosynthetic process"/>
    <property type="evidence" value="ECO:0007669"/>
    <property type="project" value="TreeGrafter"/>
</dbReference>
<organism evidence="9 10">
    <name type="scientific">Sediminihaliea albiluteola</name>
    <dbReference type="NCBI Taxonomy" id="2758564"/>
    <lineage>
        <taxon>Bacteria</taxon>
        <taxon>Pseudomonadati</taxon>
        <taxon>Pseudomonadota</taxon>
        <taxon>Gammaproteobacteria</taxon>
        <taxon>Cellvibrionales</taxon>
        <taxon>Halieaceae</taxon>
        <taxon>Sediminihaliea</taxon>
    </lineage>
</organism>
<evidence type="ECO:0000256" key="1">
    <source>
        <dbReference type="ARBA" id="ARBA00022679"/>
    </source>
</evidence>
<dbReference type="NCBIfam" id="TIGR00476">
    <property type="entry name" value="selD"/>
    <property type="match status" value="1"/>
</dbReference>
<dbReference type="RefSeq" id="WP_182174052.1">
    <property type="nucleotide sequence ID" value="NZ_JACFXU010000017.1"/>
</dbReference>
<dbReference type="InterPro" id="IPR010918">
    <property type="entry name" value="PurM-like_C_dom"/>
</dbReference>
<dbReference type="Pfam" id="PF02769">
    <property type="entry name" value="AIRS_C"/>
    <property type="match status" value="1"/>
</dbReference>
<dbReference type="InterPro" id="IPR004536">
    <property type="entry name" value="SPS/SelD"/>
</dbReference>
<accession>A0A7W2YJS0</accession>
<keyword evidence="1 9" id="KW-0808">Transferase</keyword>
<evidence type="ECO:0000256" key="5">
    <source>
        <dbReference type="ARBA" id="ARBA00023266"/>
    </source>
</evidence>
<sequence>MQAKAPAQRDLLLVGGGHAHVIALRMLAMRPLAGLRITLISPDAYTPYSGMLPGLIAGHYSFEQSHIDLERLCYWAGARFIRDRACALDVDEQALYLEQRPALGYDLLSLDIGSQPELDSVPGARAHSVAVKPVSGLWQRWCELRRRLANEPGRRQQLAVVGGGAGSVEVILAMAYSLRREPVSFTLVSAAQELLPGYNPRARREVLKALAEYGVTVHCAARVQALEAGTLHFDGSSLGGFDEIFWCTGASAAPWLAESALPSDERGFLLLRNTLQVQGFDTVFAAGDVAIQQDYPRPRAGVFAVRQGPVLANNLRRYLLGQPLREHRPQQQFLSILALGEREATADRGPFSVSGAWVWRWKDRIDRKFMQRFQDLPSAMPQREFGSLPELDHAKEQMPCGGCGAKIAADDLAWALGKLRQQYPAHCPAEGAADDVAPIPNASGAVVMQSLDILRELVSDPWLMGRIAANHALSDLYASGLRPVSALAAVTLPFAAPALQRRDLRQMLAGALEEFAAVDCALLGGHSLQGSELGLGFVVNGVALATGQILPKRGLQLGDSLVLTKPLGTGVLFAAQMQQQAKGSDIEAAIAVMLQSNFAAARLAVEYKASAATDVTGFGLLCHALEMLAPDQRLLLEPAEIPLIAGASAAFSEGIRSTMHEPNRKSALAFGWPTAAVDSAEMVPLYDPQTSGGLLLGIAAERTEELLGALRAAGYADASVIGKVGRLNEAR</sequence>
<gene>
    <name evidence="9" type="primary">selD</name>
    <name evidence="9" type="ORF">H2508_12185</name>
</gene>
<dbReference type="InterPro" id="IPR036921">
    <property type="entry name" value="PurM-like_N_sf"/>
</dbReference>
<dbReference type="NCBIfam" id="TIGR03169">
    <property type="entry name" value="Nterm_to_SelD"/>
    <property type="match status" value="1"/>
</dbReference>
<dbReference type="InterPro" id="IPR023753">
    <property type="entry name" value="FAD/NAD-binding_dom"/>
</dbReference>
<comment type="caution">
    <text evidence="9">The sequence shown here is derived from an EMBL/GenBank/DDBJ whole genome shotgun (WGS) entry which is preliminary data.</text>
</comment>
<dbReference type="AlphaFoldDB" id="A0A7W2YJS0"/>
<keyword evidence="5" id="KW-0711">Selenium</keyword>
<dbReference type="EC" id="2.7.9.3" evidence="9"/>
<evidence type="ECO:0000313" key="10">
    <source>
        <dbReference type="Proteomes" id="UP000539350"/>
    </source>
</evidence>
<proteinExistence type="predicted"/>
<reference evidence="9 10" key="1">
    <citation type="submission" date="2020-07" db="EMBL/GenBank/DDBJ databases">
        <title>Halieaceae bacterium, F7430, whole genome shotgun sequencing project.</title>
        <authorList>
            <person name="Jiang S."/>
            <person name="Liu Z.W."/>
            <person name="Du Z.J."/>
        </authorList>
    </citation>
    <scope>NUCLEOTIDE SEQUENCE [LARGE SCALE GENOMIC DNA]</scope>
    <source>
        <strain evidence="9 10">F7430</strain>
    </source>
</reference>
<dbReference type="EMBL" id="JACFXU010000017">
    <property type="protein sequence ID" value="MBA6413871.1"/>
    <property type="molecule type" value="Genomic_DNA"/>
</dbReference>
<protein>
    <submittedName>
        <fullName evidence="9">Selenide, water dikinase SelD</fullName>
        <ecNumber evidence="9">2.7.9.3</ecNumber>
    </submittedName>
</protein>